<dbReference type="EMBL" id="NQYH01000001">
    <property type="protein sequence ID" value="RIY41994.1"/>
    <property type="molecule type" value="Genomic_DNA"/>
</dbReference>
<comment type="caution">
    <text evidence="1">The sequence shown here is derived from an EMBL/GenBank/DDBJ whole genome shotgun (WGS) entry which is preliminary data.</text>
</comment>
<evidence type="ECO:0000313" key="1">
    <source>
        <dbReference type="EMBL" id="RIY41994.1"/>
    </source>
</evidence>
<dbReference type="AlphaFoldDB" id="A0A3A1YZS8"/>
<dbReference type="RefSeq" id="WP_119515220.1">
    <property type="nucleotide sequence ID" value="NZ_NQYH01000001.1"/>
</dbReference>
<name>A0A3A1YZS8_9BURK</name>
<organism evidence="1 2">
    <name type="scientific">Neopusillimonas maritima</name>
    <dbReference type="NCBI Taxonomy" id="2026239"/>
    <lineage>
        <taxon>Bacteria</taxon>
        <taxon>Pseudomonadati</taxon>
        <taxon>Pseudomonadota</taxon>
        <taxon>Betaproteobacteria</taxon>
        <taxon>Burkholderiales</taxon>
        <taxon>Alcaligenaceae</taxon>
        <taxon>Neopusillimonas</taxon>
    </lineage>
</organism>
<accession>A0A3A1YZS8</accession>
<protein>
    <submittedName>
        <fullName evidence="1">Uncharacterized protein</fullName>
    </submittedName>
</protein>
<dbReference type="Proteomes" id="UP000266206">
    <property type="component" value="Unassembled WGS sequence"/>
</dbReference>
<proteinExistence type="predicted"/>
<reference evidence="1 2" key="1">
    <citation type="submission" date="2017-08" db="EMBL/GenBank/DDBJ databases">
        <title>Pusillimonas indicus sp. nov., a member of the family Alcaligenaceae isolated from surface seawater.</title>
        <authorList>
            <person name="Li J."/>
        </authorList>
    </citation>
    <scope>NUCLEOTIDE SEQUENCE [LARGE SCALE GENOMIC DNA]</scope>
    <source>
        <strain evidence="1 2">L52-1-41</strain>
    </source>
</reference>
<evidence type="ECO:0000313" key="2">
    <source>
        <dbReference type="Proteomes" id="UP000266206"/>
    </source>
</evidence>
<sequence length="75" mass="8295">MIDLNRERHSIGVAVMRACEVLPDGWTVRLDLENGSGTVCLIDSDGDCIDLDLSLECFSDEINAAIERALRQEES</sequence>
<gene>
    <name evidence="1" type="ORF">CJP73_00670</name>
</gene>